<dbReference type="RefSeq" id="WP_047035312.1">
    <property type="nucleotide sequence ID" value="NZ_AFVQ02000148.1"/>
</dbReference>
<dbReference type="EMBL" id="AFVQ02000148">
    <property type="protein sequence ID" value="KLI01959.1"/>
    <property type="molecule type" value="Genomic_DNA"/>
</dbReference>
<gene>
    <name evidence="1" type="ORF">SINU_10670</name>
</gene>
<dbReference type="OrthoDB" id="2883378at2"/>
<evidence type="ECO:0000313" key="2">
    <source>
        <dbReference type="Proteomes" id="UP000035553"/>
    </source>
</evidence>
<evidence type="ECO:0000313" key="1">
    <source>
        <dbReference type="EMBL" id="KLI01959.1"/>
    </source>
</evidence>
<name>A0A0U1QMD4_9BACL</name>
<reference evidence="1 2" key="1">
    <citation type="journal article" date="2011" name="J. Bacteriol.">
        <title>Draft genome sequence of Sporolactobacillus inulinus strain CASD, an efficient D-lactic acid-producing bacterium with high-concentration lactate tolerance capability.</title>
        <authorList>
            <person name="Yu B."/>
            <person name="Su F."/>
            <person name="Wang L."/>
            <person name="Xu K."/>
            <person name="Zhao B."/>
            <person name="Xu P."/>
        </authorList>
    </citation>
    <scope>NUCLEOTIDE SEQUENCE [LARGE SCALE GENOMIC DNA]</scope>
    <source>
        <strain evidence="1 2">CASD</strain>
    </source>
</reference>
<dbReference type="AlphaFoldDB" id="A0A0U1QMD4"/>
<dbReference type="Gene3D" id="3.30.2310.20">
    <property type="entry name" value="RelE-like"/>
    <property type="match status" value="1"/>
</dbReference>
<comment type="caution">
    <text evidence="1">The sequence shown here is derived from an EMBL/GenBank/DDBJ whole genome shotgun (WGS) entry which is preliminary data.</text>
</comment>
<dbReference type="InterPro" id="IPR035093">
    <property type="entry name" value="RelE/ParE_toxin_dom_sf"/>
</dbReference>
<organism evidence="1 2">
    <name type="scientific">Sporolactobacillus inulinus CASD</name>
    <dbReference type="NCBI Taxonomy" id="1069536"/>
    <lineage>
        <taxon>Bacteria</taxon>
        <taxon>Bacillati</taxon>
        <taxon>Bacillota</taxon>
        <taxon>Bacilli</taxon>
        <taxon>Bacillales</taxon>
        <taxon>Sporolactobacillaceae</taxon>
        <taxon>Sporolactobacillus</taxon>
    </lineage>
</organism>
<proteinExistence type="predicted"/>
<accession>A0A0U1QMD4</accession>
<dbReference type="Proteomes" id="UP000035553">
    <property type="component" value="Unassembled WGS sequence"/>
</dbReference>
<protein>
    <recommendedName>
        <fullName evidence="3">Plasmid stabilization protein</fullName>
    </recommendedName>
</protein>
<keyword evidence="2" id="KW-1185">Reference proteome</keyword>
<evidence type="ECO:0008006" key="3">
    <source>
        <dbReference type="Google" id="ProtNLM"/>
    </source>
</evidence>
<sequence length="115" mass="13318">MNIKDFEHYVRREFNVEITLHEKVVADLKASNKGSRNSVLAVILRRIREGIQFVPEGVAKSLEGKLNGYAKIKPRAMNLRIIYRPIAHHDYVEMYLLAIGPRDRQKVYKMAAEPL</sequence>